<gene>
    <name evidence="2" type="ORF">EVEC_LOCUS2341</name>
</gene>
<name>A0A0N4UYH9_ENTVE</name>
<dbReference type="OrthoDB" id="426718at2759"/>
<sequence length="138" mass="15728">MGAALAAVAGSVIGATNAFPVSNMKLITFGEPRVGDHEFMAAHDNLVKYTSLLKYHYRITHGRDIVTHIPPKDFLGYFHHRYEVWYDNDMNKGDTYVTCLSPEEKLCSDQNWIQLSTKDHQFYFGIDVLDLINNGCRN</sequence>
<dbReference type="Pfam" id="PF01764">
    <property type="entry name" value="Lipase_3"/>
    <property type="match status" value="1"/>
</dbReference>
<evidence type="ECO:0000313" key="4">
    <source>
        <dbReference type="WBParaSite" id="EVEC_0000263301-mRNA-1"/>
    </source>
</evidence>
<dbReference type="AlphaFoldDB" id="A0A0N4UYH9"/>
<dbReference type="PANTHER" id="PTHR45908">
    <property type="entry name" value="PROTEIN CBG11750-RELATED"/>
    <property type="match status" value="1"/>
</dbReference>
<dbReference type="InterPro" id="IPR029058">
    <property type="entry name" value="AB_hydrolase_fold"/>
</dbReference>
<dbReference type="GO" id="GO:0006629">
    <property type="term" value="P:lipid metabolic process"/>
    <property type="evidence" value="ECO:0007669"/>
    <property type="project" value="InterPro"/>
</dbReference>
<reference evidence="4" key="1">
    <citation type="submission" date="2017-02" db="UniProtKB">
        <authorList>
            <consortium name="WormBaseParasite"/>
        </authorList>
    </citation>
    <scope>IDENTIFICATION</scope>
</reference>
<organism evidence="4">
    <name type="scientific">Enterobius vermicularis</name>
    <name type="common">Human pinworm</name>
    <dbReference type="NCBI Taxonomy" id="51028"/>
    <lineage>
        <taxon>Eukaryota</taxon>
        <taxon>Metazoa</taxon>
        <taxon>Ecdysozoa</taxon>
        <taxon>Nematoda</taxon>
        <taxon>Chromadorea</taxon>
        <taxon>Rhabditida</taxon>
        <taxon>Spirurina</taxon>
        <taxon>Oxyuridomorpha</taxon>
        <taxon>Oxyuroidea</taxon>
        <taxon>Oxyuridae</taxon>
        <taxon>Enterobius</taxon>
    </lineage>
</organism>
<dbReference type="Gene3D" id="3.40.50.1820">
    <property type="entry name" value="alpha/beta hydrolase"/>
    <property type="match status" value="1"/>
</dbReference>
<accession>A0A0N4UYH9</accession>
<evidence type="ECO:0000313" key="3">
    <source>
        <dbReference type="Proteomes" id="UP000274131"/>
    </source>
</evidence>
<feature type="domain" description="Fungal lipase-type" evidence="1">
    <location>
        <begin position="1"/>
        <end position="73"/>
    </location>
</feature>
<reference evidence="2 3" key="2">
    <citation type="submission" date="2018-10" db="EMBL/GenBank/DDBJ databases">
        <authorList>
            <consortium name="Pathogen Informatics"/>
        </authorList>
    </citation>
    <scope>NUCLEOTIDE SEQUENCE [LARGE SCALE GENOMIC DNA]</scope>
</reference>
<dbReference type="Proteomes" id="UP000274131">
    <property type="component" value="Unassembled WGS sequence"/>
</dbReference>
<protein>
    <submittedName>
        <fullName evidence="4">Lipase_3 domain-containing protein</fullName>
    </submittedName>
</protein>
<dbReference type="InterPro" id="IPR002921">
    <property type="entry name" value="Fungal_lipase-type"/>
</dbReference>
<evidence type="ECO:0000313" key="2">
    <source>
        <dbReference type="EMBL" id="VDD87198.1"/>
    </source>
</evidence>
<evidence type="ECO:0000259" key="1">
    <source>
        <dbReference type="Pfam" id="PF01764"/>
    </source>
</evidence>
<dbReference type="EMBL" id="UXUI01007362">
    <property type="protein sequence ID" value="VDD87198.1"/>
    <property type="molecule type" value="Genomic_DNA"/>
</dbReference>
<dbReference type="STRING" id="51028.A0A0N4UYH9"/>
<keyword evidence="3" id="KW-1185">Reference proteome</keyword>
<proteinExistence type="predicted"/>
<dbReference type="SUPFAM" id="SSF53474">
    <property type="entry name" value="alpha/beta-Hydrolases"/>
    <property type="match status" value="1"/>
</dbReference>
<dbReference type="CDD" id="cd00741">
    <property type="entry name" value="Lipase"/>
    <property type="match status" value="1"/>
</dbReference>
<dbReference type="WBParaSite" id="EVEC_0000263301-mRNA-1">
    <property type="protein sequence ID" value="EVEC_0000263301-mRNA-1"/>
    <property type="gene ID" value="EVEC_0000263301"/>
</dbReference>